<sequence length="681" mass="70321">MLAAPAWAVRCARSGTATVPRPSSSAVSSWSICAQFRSRSGQPRSRQNGWPAQCGALRSCLGRRVTRYSEVFPPWHGSAVAARLPDARHRPRSRQPRPAKTMIPRTTATRRLAAFLTLSAALAACGGADASDSAVAQASPIRTASVTSSGAPYGVQACSKASAWGTSTARSAWVYPANNRLAYKTLNAHGDTIMDYASAGYMGGGVALPAPSATVTVKPLGNGRDDTQNIQNAIDQVSGLPVGSNGLRGVVLLARGTFSVQDTLTISASGVVLRGSGSGTNGTVVNNTSPLQNGTSPAVPTPGTPTGQTLLQVGGSGGRYALSTTVNVTDSYVPAGALTLTLDSTSGFHVGDAVLIQRPVTQAWVNFMRMADLGTGKNWISVGSTLNTPRRIAAIAGSRITLDAPVSDSMDATYLNPPGTRVSLYTLGGQIQQVGIEHLRLVGVPRTSYTNNNMLAMDNTADAWVSDVVGDNFTSGLILGSKASRVTVTQVALTHENNGADVPCKGAKFAEISVGGTQVLVDRSSSTGAAASFYYATAARVPGPNVLLNFKGTPDTVCGSSSIQPHQRWATGLLIDGATLAANPVSPHAYSIDLTNRGTAGTGQGWAIGWGVVWNSVGAFNVQAPPGSMNWLIGSTGAVMPQTTEAAGDVDSLNVPVAPKSLYLAQLCQRSGPGALTRIGY</sequence>
<dbReference type="Proteomes" id="UP000005933">
    <property type="component" value="Unassembled WGS sequence"/>
</dbReference>
<comment type="caution">
    <text evidence="1">The sequence shown here is derived from an EMBL/GenBank/DDBJ whole genome shotgun (WGS) entry which is preliminary data.</text>
</comment>
<gene>
    <name evidence="1" type="ORF">RRSL_04593</name>
</gene>
<name>A0AB33VIQ1_RALSU</name>
<dbReference type="SUPFAM" id="SSF51126">
    <property type="entry name" value="Pectin lyase-like"/>
    <property type="match status" value="1"/>
</dbReference>
<dbReference type="EMBL" id="AAKL01000001">
    <property type="protein sequence ID" value="EAP74731.1"/>
    <property type="molecule type" value="Genomic_DNA"/>
</dbReference>
<accession>A0AB33VIQ1</accession>
<reference evidence="1 2" key="1">
    <citation type="journal article" date="2006" name="Mol. Plant Microbe Interact.">
        <title>Identification of open reading frames unique to a select agent: Ralstonia solanacearum race 3 biovar 2.</title>
        <authorList>
            <person name="Gabriel D.W."/>
            <person name="Allen C."/>
            <person name="Schell M."/>
            <person name="Denny T.P."/>
            <person name="Greenberg J.T."/>
            <person name="Duan Y.P."/>
            <person name="Flores-Cruz Z."/>
            <person name="Huang Q."/>
            <person name="Clifford J.M."/>
            <person name="Presting G."/>
            <person name="Gonzalez E.T."/>
            <person name="Reddy J."/>
            <person name="Elphinstone J."/>
            <person name="Swanson J."/>
            <person name="Yao J."/>
            <person name="Mulholland V."/>
            <person name="Liu L."/>
            <person name="Farmerie W."/>
            <person name="Patnaikuni M."/>
            <person name="Balogh B."/>
            <person name="Norman D."/>
            <person name="Alvarez A."/>
            <person name="Castillo J.A."/>
            <person name="Jones J."/>
            <person name="Saddler G."/>
            <person name="Walunas T."/>
            <person name="Zhukov A."/>
            <person name="Mikhailova N."/>
        </authorList>
    </citation>
    <scope>NUCLEOTIDE SEQUENCE [LARGE SCALE GENOMIC DNA]</scope>
    <source>
        <strain evidence="1 2">UW551</strain>
    </source>
</reference>
<evidence type="ECO:0000313" key="2">
    <source>
        <dbReference type="Proteomes" id="UP000005933"/>
    </source>
</evidence>
<dbReference type="InterPro" id="IPR012334">
    <property type="entry name" value="Pectin_lyas_fold"/>
</dbReference>
<protein>
    <recommendedName>
        <fullName evidence="3">Pectate lyase superfamily protein domain-containing protein</fullName>
    </recommendedName>
</protein>
<evidence type="ECO:0008006" key="3">
    <source>
        <dbReference type="Google" id="ProtNLM"/>
    </source>
</evidence>
<dbReference type="Gene3D" id="2.160.20.10">
    <property type="entry name" value="Single-stranded right-handed beta-helix, Pectin lyase-like"/>
    <property type="match status" value="1"/>
</dbReference>
<proteinExistence type="predicted"/>
<organism evidence="1 2">
    <name type="scientific">Ralstonia solanacearum (strain UW551)</name>
    <dbReference type="NCBI Taxonomy" id="342110"/>
    <lineage>
        <taxon>Bacteria</taxon>
        <taxon>Pseudomonadati</taxon>
        <taxon>Pseudomonadota</taxon>
        <taxon>Betaproteobacteria</taxon>
        <taxon>Burkholderiales</taxon>
        <taxon>Burkholderiaceae</taxon>
        <taxon>Ralstonia</taxon>
        <taxon>Ralstonia solanacearum species complex</taxon>
    </lineage>
</organism>
<evidence type="ECO:0000313" key="1">
    <source>
        <dbReference type="EMBL" id="EAP74731.1"/>
    </source>
</evidence>
<dbReference type="InterPro" id="IPR011050">
    <property type="entry name" value="Pectin_lyase_fold/virulence"/>
</dbReference>
<dbReference type="AlphaFoldDB" id="A0AB33VIQ1"/>